<dbReference type="Proteomes" id="UP001432222">
    <property type="component" value="Chromosome"/>
</dbReference>
<dbReference type="EMBL" id="CP108110">
    <property type="protein sequence ID" value="WUQ85653.1"/>
    <property type="molecule type" value="Genomic_DNA"/>
</dbReference>
<name>A0ABZ1U3A9_9ACTN</name>
<evidence type="ECO:0000256" key="1">
    <source>
        <dbReference type="SAM" id="MobiDB-lite"/>
    </source>
</evidence>
<dbReference type="RefSeq" id="WP_328956388.1">
    <property type="nucleotide sequence ID" value="NZ_CP108110.1"/>
</dbReference>
<organism evidence="2 3">
    <name type="scientific">Kitasatospora purpeofusca</name>
    <dbReference type="NCBI Taxonomy" id="67352"/>
    <lineage>
        <taxon>Bacteria</taxon>
        <taxon>Bacillati</taxon>
        <taxon>Actinomycetota</taxon>
        <taxon>Actinomycetes</taxon>
        <taxon>Kitasatosporales</taxon>
        <taxon>Streptomycetaceae</taxon>
        <taxon>Kitasatospora</taxon>
    </lineage>
</organism>
<feature type="region of interest" description="Disordered" evidence="1">
    <location>
        <begin position="47"/>
        <end position="73"/>
    </location>
</feature>
<reference evidence="2" key="1">
    <citation type="submission" date="2022-10" db="EMBL/GenBank/DDBJ databases">
        <title>The complete genomes of actinobacterial strains from the NBC collection.</title>
        <authorList>
            <person name="Joergensen T.S."/>
            <person name="Alvarez Arevalo M."/>
            <person name="Sterndorff E.B."/>
            <person name="Faurdal D."/>
            <person name="Vuksanovic O."/>
            <person name="Mourched A.-S."/>
            <person name="Charusanti P."/>
            <person name="Shaw S."/>
            <person name="Blin K."/>
            <person name="Weber T."/>
        </authorList>
    </citation>
    <scope>NUCLEOTIDE SEQUENCE</scope>
    <source>
        <strain evidence="2">NBC_00222</strain>
    </source>
</reference>
<keyword evidence="3" id="KW-1185">Reference proteome</keyword>
<evidence type="ECO:0000313" key="3">
    <source>
        <dbReference type="Proteomes" id="UP001432222"/>
    </source>
</evidence>
<gene>
    <name evidence="2" type="ORF">OHA16_23410</name>
</gene>
<proteinExistence type="predicted"/>
<accession>A0ABZ1U3A9</accession>
<evidence type="ECO:0000313" key="2">
    <source>
        <dbReference type="EMBL" id="WUQ85653.1"/>
    </source>
</evidence>
<protein>
    <submittedName>
        <fullName evidence="2">Uncharacterized protein</fullName>
    </submittedName>
</protein>
<sequence length="177" mass="18027">MSYELQALIGPAELVAVAAAEVPAARPRLLAQGLALIPATPEFLAAFRGGEGTPSAPGAPPAPAAPRAGGTEPFDWFPDGLERRLAAWSKAAPIACVEADYFGGTGTQRAAVWADGRLDLGPVTSGEFEPFPPEGSPISRVLRRLGAQVGEGGGARDEFDAVGLGAHRATASWVSGG</sequence>